<dbReference type="EMBL" id="AJWJ01000046">
    <property type="protein sequence ID" value="KAF2076878.1"/>
    <property type="molecule type" value="Genomic_DNA"/>
</dbReference>
<dbReference type="Pfam" id="PF14641">
    <property type="entry name" value="HTH_44"/>
    <property type="match status" value="1"/>
</dbReference>
<dbReference type="Gene3D" id="1.10.10.2740">
    <property type="entry name" value="Spt6, Death-like domain"/>
    <property type="match status" value="1"/>
</dbReference>
<feature type="compositionally biased region" description="Acidic residues" evidence="8">
    <location>
        <begin position="151"/>
        <end position="162"/>
    </location>
</feature>
<feature type="compositionally biased region" description="Low complexity" evidence="8">
    <location>
        <begin position="1443"/>
        <end position="1491"/>
    </location>
</feature>
<keyword evidence="6 7" id="KW-0539">Nucleus</keyword>
<dbReference type="SUPFAM" id="SSF158832">
    <property type="entry name" value="Tex N-terminal region-like"/>
    <property type="match status" value="1"/>
</dbReference>
<feature type="compositionally biased region" description="Basic residues" evidence="8">
    <location>
        <begin position="57"/>
        <end position="68"/>
    </location>
</feature>
<keyword evidence="11" id="KW-1185">Reference proteome</keyword>
<sequence>MKDNYSDEEGDHPLHPKKKLRNLAAANKKNRGDDDEDDIFDAPTLDGSNRPAESSGKKKNNSKHRKNRNHSDDEQEFVDSSEEDEDEPNEYQYDGFLVDGDEDEEEAEQSSKKKRSSRERRSDGEDNGEGDNQEGGSGGSGGEEGSGGSGSEEEEEEEEDPELANQRRQERRRKREEKKKKKQRLHRLKKIKYDDKGRSSADEFSDQEEIEGEDDMDNFVVDQPKRGYGGGGMENREMFSSIFGDDEEEMEEDEDGDMVMETEKSKDRLALIREQYEPSLLEEKHFTDADEQIRTKNIPERFQTRKGTVYVDERTTLDEAEWIYETSFNKKEAKDMRAIDAIVHVLKAIQKDFLEVPYIYTYDKDFFEEFFNLQDLWTIFDLDEKWNHIKISKKNLEQISSNNRLLDNYQHILNDCKSEENISDLYDLFQMMNGVSNSDKGHANNGNDDSNNNNNELGEDSTPKVRQKRAIKRDLYTVYHKARIGKFLPQFGMSAQEFGQNLMENYLGNTQKDPTEEPSTAALAYICLEAGDTNQVLQAARYMMAQEMGFDPFVRHSVRMIYKRYAHITTTPTLKGYKEIDAFHPFFTVKSIFEKPAHLFNDTQYLLILKAEKEGFIKSTMGISEKIHDTIIIPEMENLYLSDGTSAITQQWNEQRKKIIREALTRFLYPILEKELRNKLLTEASNRVAFECAQKLEEKIRVGPWRPKSESSRNGGNGKKRGNGGGQSWESDEEEEEEEYEDDEEEEGQQSKPFKIFSMCWGADKVPTMGVVLDINGEVINHVKLDFLCDRLGESLKDKKEKDVQKLRTMFIEHQPRLILISASEMDSKRLYEEMTEQVNRFKQDGIINKSIAIEYSDPEIGLGLQNSARYAEEFKEYPTVLKHAIAIGRCVLDPIVEYASLCNDSNEILYLKLHYLQDMIGKDFLLKLLHRCFINIVNAIGVDINRMIKYRFTSPTLQFVSGLGSRKAQMLLNLILRRGGYVSSRASIAKLLDQNVVYKNCIGFIQIKEQYLSESDADRLDETRIHPEGYEISYRIAAEALDKPHNADELHEYIYETMRKPKKLDRLDFDAFSDILEKHNGHSVKKMLALIKRELTNPFADIRSPYRPPNFAQIFQWLTGETDQTLRPGTLISATTIRNFEHNVKCRLDNGLEGTIPSDNISDNNDVKSLPRGLTLNCRVINVDKERFGVTLSCKESDLSPKRWEEKIFYDLTSNGQNAYLKLDDNPPSLAKLQQSEKKKPVKKERKVKRTVIHPLWHSFTCLEAENYLRDKQIGEPILRPSSKGFDHITVTFKFWDDIILHHDIKEADKPNAVSLGKSFYMGDVKFDSLDEILARHVEYLINNLNEIRNHQYWKNGTKSEIDEMIKQEKLKNPKRLPYYFGIDHQHPGFIILYHVPTSTPRHEPILIKSDGYVMRKQNFPTLNDLIKFFKQNYAQLLQNKPSSNSTGSGSGSSSGNNNQQSFNNNNQQRPQQPPQQQQSSFNNNNRSGGYQPQTPSRGSFQNGPQSSYQPKPQQPYQTPNRNPIQSYNNGMGGNNNNNNNNNGMMGNYQQQPKPYQTPNRPSYPNQGGNYQQPPPQQQQFNQGFGGSQQNNWNQPQQGGNYPPPPQQQYGGNFDNRGGNRPPMAPWEDNQQSNYHPQQQRGPPPPMYNNQPPPPQYGGFDNRGGSMPQQNPPYGQPNFNRGPPPPNNQNKPPMAPWEDSQWE</sequence>
<evidence type="ECO:0000259" key="9">
    <source>
        <dbReference type="PROSITE" id="PS50126"/>
    </source>
</evidence>
<feature type="region of interest" description="Disordered" evidence="8">
    <location>
        <begin position="703"/>
        <end position="749"/>
    </location>
</feature>
<feature type="domain" description="S1 motif" evidence="9">
    <location>
        <begin position="1130"/>
        <end position="1196"/>
    </location>
</feature>
<dbReference type="GO" id="GO:0140673">
    <property type="term" value="P:transcription elongation-coupled chromatin remodeling"/>
    <property type="evidence" value="ECO:0007669"/>
    <property type="project" value="InterPro"/>
</dbReference>
<accession>A0A8J4PXP9</accession>
<dbReference type="InterPro" id="IPR010994">
    <property type="entry name" value="RuvA_2-like"/>
</dbReference>
<feature type="compositionally biased region" description="Acidic residues" evidence="8">
    <location>
        <begin position="203"/>
        <end position="217"/>
    </location>
</feature>
<dbReference type="GO" id="GO:0042393">
    <property type="term" value="F:histone binding"/>
    <property type="evidence" value="ECO:0007669"/>
    <property type="project" value="TreeGrafter"/>
</dbReference>
<dbReference type="GO" id="GO:0008023">
    <property type="term" value="C:transcription elongation factor complex"/>
    <property type="evidence" value="ECO:0007669"/>
    <property type="project" value="TreeGrafter"/>
</dbReference>
<evidence type="ECO:0000256" key="3">
    <source>
        <dbReference type="ARBA" id="ARBA00009253"/>
    </source>
</evidence>
<evidence type="ECO:0000313" key="10">
    <source>
        <dbReference type="EMBL" id="KAF2076878.1"/>
    </source>
</evidence>
<feature type="compositionally biased region" description="Low complexity" evidence="8">
    <location>
        <begin position="1506"/>
        <end position="1521"/>
    </location>
</feature>
<dbReference type="InterPro" id="IPR003029">
    <property type="entry name" value="S1_domain"/>
</dbReference>
<evidence type="ECO:0000256" key="2">
    <source>
        <dbReference type="ARBA" id="ARBA00004286"/>
    </source>
</evidence>
<dbReference type="PANTHER" id="PTHR10145">
    <property type="entry name" value="TRANSCRIPTION ELONGATION FACTOR SPT6"/>
    <property type="match status" value="1"/>
</dbReference>
<feature type="compositionally biased region" description="Gly residues" evidence="8">
    <location>
        <begin position="133"/>
        <end position="150"/>
    </location>
</feature>
<dbReference type="Pfam" id="PF14635">
    <property type="entry name" value="HHH_7"/>
    <property type="match status" value="1"/>
</dbReference>
<name>A0A8J4PXP9_9MYCE</name>
<dbReference type="SUPFAM" id="SSF55550">
    <property type="entry name" value="SH2 domain"/>
    <property type="match status" value="1"/>
</dbReference>
<gene>
    <name evidence="10" type="ORF">CYY_001845</name>
</gene>
<feature type="compositionally biased region" description="Basic and acidic residues" evidence="8">
    <location>
        <begin position="191"/>
        <end position="201"/>
    </location>
</feature>
<dbReference type="Proteomes" id="UP000695562">
    <property type="component" value="Unassembled WGS sequence"/>
</dbReference>
<dbReference type="InterPro" id="IPR036860">
    <property type="entry name" value="SH2_dom_sf"/>
</dbReference>
<dbReference type="InterPro" id="IPR017072">
    <property type="entry name" value="TF_Spt6"/>
</dbReference>
<dbReference type="InterPro" id="IPR028231">
    <property type="entry name" value="Spt6_YqgF"/>
</dbReference>
<dbReference type="InterPro" id="IPR012340">
    <property type="entry name" value="NA-bd_OB-fold"/>
</dbReference>
<evidence type="ECO:0000256" key="1">
    <source>
        <dbReference type="ARBA" id="ARBA00004123"/>
    </source>
</evidence>
<keyword evidence="5 7" id="KW-0804">Transcription</keyword>
<dbReference type="InterPro" id="IPR023323">
    <property type="entry name" value="Tex-like_dom_sf"/>
</dbReference>
<dbReference type="OrthoDB" id="995477at2759"/>
<feature type="compositionally biased region" description="Pro residues" evidence="8">
    <location>
        <begin position="1643"/>
        <end position="1657"/>
    </location>
</feature>
<dbReference type="InterPro" id="IPR042066">
    <property type="entry name" value="Spt6_death-like"/>
</dbReference>
<evidence type="ECO:0000256" key="4">
    <source>
        <dbReference type="ARBA" id="ARBA00022454"/>
    </source>
</evidence>
<feature type="region of interest" description="Disordered" evidence="8">
    <location>
        <begin position="1"/>
        <end position="236"/>
    </location>
</feature>
<dbReference type="PANTHER" id="PTHR10145:SF6">
    <property type="entry name" value="TRANSCRIPTION ELONGATION FACTOR SPT6"/>
    <property type="match status" value="1"/>
</dbReference>
<dbReference type="Gene3D" id="1.10.150.850">
    <property type="entry name" value="Spt6, helix-hairpin-helix domain"/>
    <property type="match status" value="1"/>
</dbReference>
<protein>
    <recommendedName>
        <fullName evidence="9">S1 motif domain-containing protein</fullName>
    </recommendedName>
</protein>
<dbReference type="PROSITE" id="PS50126">
    <property type="entry name" value="S1"/>
    <property type="match status" value="1"/>
</dbReference>
<dbReference type="InterPro" id="IPR035420">
    <property type="entry name" value="Spt6_SH2"/>
</dbReference>
<dbReference type="InterPro" id="IPR037027">
    <property type="entry name" value="YqgF/RNaseH-like_dom_sf"/>
</dbReference>
<reference evidence="10" key="1">
    <citation type="submission" date="2020-01" db="EMBL/GenBank/DDBJ databases">
        <title>Development of genomics and gene disruption for Polysphondylium violaceum indicates a role for the polyketide synthase stlB in stalk morphogenesis.</title>
        <authorList>
            <person name="Narita B."/>
            <person name="Kawabe Y."/>
            <person name="Kin K."/>
            <person name="Saito T."/>
            <person name="Gibbs R."/>
            <person name="Kuspa A."/>
            <person name="Muzny D."/>
            <person name="Queller D."/>
            <person name="Richards S."/>
            <person name="Strassman J."/>
            <person name="Sucgang R."/>
            <person name="Worley K."/>
            <person name="Schaap P."/>
        </authorList>
    </citation>
    <scope>NUCLEOTIDE SEQUENCE</scope>
    <source>
        <strain evidence="10">QSvi11</strain>
    </source>
</reference>
<proteinExistence type="inferred from homology"/>
<evidence type="ECO:0000256" key="5">
    <source>
        <dbReference type="ARBA" id="ARBA00023163"/>
    </source>
</evidence>
<dbReference type="Pfam" id="PF14639">
    <property type="entry name" value="YqgF"/>
    <property type="match status" value="1"/>
</dbReference>
<feature type="compositionally biased region" description="Acidic residues" evidence="8">
    <location>
        <begin position="730"/>
        <end position="748"/>
    </location>
</feature>
<dbReference type="GO" id="GO:0005694">
    <property type="term" value="C:chromosome"/>
    <property type="evidence" value="ECO:0007669"/>
    <property type="project" value="UniProtKB-SubCell"/>
</dbReference>
<dbReference type="InterPro" id="IPR035018">
    <property type="entry name" value="Spt6_SH2_C"/>
</dbReference>
<feature type="compositionally biased region" description="Basic residues" evidence="8">
    <location>
        <begin position="169"/>
        <end position="190"/>
    </location>
</feature>
<feature type="compositionally biased region" description="Acidic residues" evidence="8">
    <location>
        <begin position="99"/>
        <end position="108"/>
    </location>
</feature>
<dbReference type="GO" id="GO:0034728">
    <property type="term" value="P:nucleosome organization"/>
    <property type="evidence" value="ECO:0007669"/>
    <property type="project" value="TreeGrafter"/>
</dbReference>
<organism evidence="10 11">
    <name type="scientific">Polysphondylium violaceum</name>
    <dbReference type="NCBI Taxonomy" id="133409"/>
    <lineage>
        <taxon>Eukaryota</taxon>
        <taxon>Amoebozoa</taxon>
        <taxon>Evosea</taxon>
        <taxon>Eumycetozoa</taxon>
        <taxon>Dictyostelia</taxon>
        <taxon>Dictyosteliales</taxon>
        <taxon>Dictyosteliaceae</taxon>
        <taxon>Polysphondylium</taxon>
    </lineage>
</organism>
<comment type="similarity">
    <text evidence="3 7">Belongs to the SPT6 family.</text>
</comment>
<feature type="compositionally biased region" description="Low complexity" evidence="8">
    <location>
        <begin position="1566"/>
        <end position="1602"/>
    </location>
</feature>
<dbReference type="SUPFAM" id="SSF50249">
    <property type="entry name" value="Nucleic acid-binding proteins"/>
    <property type="match status" value="1"/>
</dbReference>
<dbReference type="InterPro" id="IPR012337">
    <property type="entry name" value="RNaseH-like_sf"/>
</dbReference>
<dbReference type="InterPro" id="IPR049540">
    <property type="entry name" value="Spt6-like_S1"/>
</dbReference>
<comment type="subcellular location">
    <subcellularLocation>
        <location evidence="2">Chromosome</location>
    </subcellularLocation>
    <subcellularLocation>
        <location evidence="1 7">Nucleus</location>
    </subcellularLocation>
</comment>
<dbReference type="InterPro" id="IPR032706">
    <property type="entry name" value="Spt6_HHH"/>
</dbReference>
<dbReference type="Gene3D" id="1.10.3500.10">
    <property type="entry name" value="Tex N-terminal region-like"/>
    <property type="match status" value="1"/>
</dbReference>
<dbReference type="Gene3D" id="3.30.420.140">
    <property type="entry name" value="YqgF/RNase H-like domain"/>
    <property type="match status" value="1"/>
</dbReference>
<dbReference type="CDD" id="cd09918">
    <property type="entry name" value="SH2_Nterm_SPT6_like"/>
    <property type="match status" value="1"/>
</dbReference>
<dbReference type="CDD" id="cd09928">
    <property type="entry name" value="SH2_Cterm_SPT6_like"/>
    <property type="match status" value="1"/>
</dbReference>
<dbReference type="InterPro" id="IPR028088">
    <property type="entry name" value="Spt6_HTH_DNA-bd_dom"/>
</dbReference>
<dbReference type="Gene3D" id="1.10.10.650">
    <property type="entry name" value="RuvA domain 2-like"/>
    <property type="match status" value="1"/>
</dbReference>
<keyword evidence="4" id="KW-0158">Chromosome</keyword>
<feature type="compositionally biased region" description="Polar residues" evidence="8">
    <location>
        <begin position="1630"/>
        <end position="1642"/>
    </location>
</feature>
<dbReference type="GO" id="GO:0031491">
    <property type="term" value="F:nucleosome binding"/>
    <property type="evidence" value="ECO:0007669"/>
    <property type="project" value="TreeGrafter"/>
</dbReference>
<feature type="compositionally biased region" description="Low complexity" evidence="8">
    <location>
        <begin position="444"/>
        <end position="456"/>
    </location>
</feature>
<dbReference type="Gene3D" id="3.30.505.10">
    <property type="entry name" value="SH2 domain"/>
    <property type="match status" value="2"/>
</dbReference>
<feature type="compositionally biased region" description="Polar residues" evidence="8">
    <location>
        <begin position="1492"/>
        <end position="1505"/>
    </location>
</feature>
<dbReference type="Pfam" id="PF14633">
    <property type="entry name" value="SH2_2"/>
    <property type="match status" value="1"/>
</dbReference>
<evidence type="ECO:0000256" key="6">
    <source>
        <dbReference type="ARBA" id="ARBA00023242"/>
    </source>
</evidence>
<dbReference type="SUPFAM" id="SSF53098">
    <property type="entry name" value="Ribonuclease H-like"/>
    <property type="match status" value="1"/>
</dbReference>
<comment type="caution">
    <text evidence="10">The sequence shown here is derived from an EMBL/GenBank/DDBJ whole genome shotgun (WGS) entry which is preliminary data.</text>
</comment>
<dbReference type="InterPro" id="IPR023319">
    <property type="entry name" value="Tex-like_HTH_dom_sf"/>
</dbReference>
<dbReference type="InterPro" id="IPR055179">
    <property type="entry name" value="Tex-like_central_region"/>
</dbReference>
<feature type="compositionally biased region" description="Polar residues" evidence="8">
    <location>
        <begin position="1550"/>
        <end position="1565"/>
    </location>
</feature>
<feature type="compositionally biased region" description="Low complexity" evidence="8">
    <location>
        <begin position="1536"/>
        <end position="1549"/>
    </location>
</feature>
<dbReference type="Pfam" id="PF22706">
    <property type="entry name" value="Tex_central_region"/>
    <property type="match status" value="1"/>
</dbReference>
<dbReference type="Gene3D" id="2.40.50.140">
    <property type="entry name" value="Nucleic acid-binding proteins"/>
    <property type="match status" value="1"/>
</dbReference>
<evidence type="ECO:0000256" key="7">
    <source>
        <dbReference type="PIRNR" id="PIRNR036947"/>
    </source>
</evidence>
<dbReference type="SUPFAM" id="SSF47781">
    <property type="entry name" value="RuvA domain 2-like"/>
    <property type="match status" value="1"/>
</dbReference>
<feature type="region of interest" description="Disordered" evidence="8">
    <location>
        <begin position="437"/>
        <end position="466"/>
    </location>
</feature>
<evidence type="ECO:0000313" key="11">
    <source>
        <dbReference type="Proteomes" id="UP000695562"/>
    </source>
</evidence>
<dbReference type="InterPro" id="IPR035019">
    <property type="entry name" value="Spt6_SH2_N"/>
</dbReference>
<dbReference type="GO" id="GO:0003677">
    <property type="term" value="F:DNA binding"/>
    <property type="evidence" value="ECO:0007669"/>
    <property type="project" value="InterPro"/>
</dbReference>
<feature type="compositionally biased region" description="Acidic residues" evidence="8">
    <location>
        <begin position="1"/>
        <end position="10"/>
    </location>
</feature>
<dbReference type="Pfam" id="PF21710">
    <property type="entry name" value="Spt6_S1"/>
    <property type="match status" value="1"/>
</dbReference>
<feature type="compositionally biased region" description="Acidic residues" evidence="8">
    <location>
        <begin position="73"/>
        <end position="89"/>
    </location>
</feature>
<dbReference type="PIRSF" id="PIRSF036947">
    <property type="entry name" value="Spt6"/>
    <property type="match status" value="1"/>
</dbReference>
<feature type="region of interest" description="Disordered" evidence="8">
    <location>
        <begin position="1441"/>
        <end position="1704"/>
    </location>
</feature>
<evidence type="ECO:0000256" key="8">
    <source>
        <dbReference type="SAM" id="MobiDB-lite"/>
    </source>
</evidence>